<dbReference type="AlphaFoldDB" id="A0AAV7SJT5"/>
<sequence length="127" mass="14288">MNNGALSISHAVLMSIDYLTRGETHRVIRALTYYYVFLLSLHLRAGDAFNNLVASQHAGDTLFYLQRLSEAVLELLTYVAEYIDAAGIKLNRSKYILFPLSGLTGRPREHLLDLELRGNLTVLDTYG</sequence>
<dbReference type="EMBL" id="JANPWB010000008">
    <property type="protein sequence ID" value="KAJ1164347.1"/>
    <property type="molecule type" value="Genomic_DNA"/>
</dbReference>
<protein>
    <submittedName>
        <fullName evidence="1">Uncharacterized protein</fullName>
    </submittedName>
</protein>
<reference evidence="1" key="1">
    <citation type="journal article" date="2022" name="bioRxiv">
        <title>Sequencing and chromosome-scale assembly of the giantPleurodeles waltlgenome.</title>
        <authorList>
            <person name="Brown T."/>
            <person name="Elewa A."/>
            <person name="Iarovenko S."/>
            <person name="Subramanian E."/>
            <person name="Araus A.J."/>
            <person name="Petzold A."/>
            <person name="Susuki M."/>
            <person name="Suzuki K.-i.T."/>
            <person name="Hayashi T."/>
            <person name="Toyoda A."/>
            <person name="Oliveira C."/>
            <person name="Osipova E."/>
            <person name="Leigh N.D."/>
            <person name="Simon A."/>
            <person name="Yun M.H."/>
        </authorList>
    </citation>
    <scope>NUCLEOTIDE SEQUENCE</scope>
    <source>
        <strain evidence="1">20211129_DDA</strain>
        <tissue evidence="1">Liver</tissue>
    </source>
</reference>
<evidence type="ECO:0000313" key="1">
    <source>
        <dbReference type="EMBL" id="KAJ1164347.1"/>
    </source>
</evidence>
<dbReference type="Proteomes" id="UP001066276">
    <property type="component" value="Chromosome 4_2"/>
</dbReference>
<name>A0AAV7SJT5_PLEWA</name>
<comment type="caution">
    <text evidence="1">The sequence shown here is derived from an EMBL/GenBank/DDBJ whole genome shotgun (WGS) entry which is preliminary data.</text>
</comment>
<accession>A0AAV7SJT5</accession>
<organism evidence="1 2">
    <name type="scientific">Pleurodeles waltl</name>
    <name type="common">Iberian ribbed newt</name>
    <dbReference type="NCBI Taxonomy" id="8319"/>
    <lineage>
        <taxon>Eukaryota</taxon>
        <taxon>Metazoa</taxon>
        <taxon>Chordata</taxon>
        <taxon>Craniata</taxon>
        <taxon>Vertebrata</taxon>
        <taxon>Euteleostomi</taxon>
        <taxon>Amphibia</taxon>
        <taxon>Batrachia</taxon>
        <taxon>Caudata</taxon>
        <taxon>Salamandroidea</taxon>
        <taxon>Salamandridae</taxon>
        <taxon>Pleurodelinae</taxon>
        <taxon>Pleurodeles</taxon>
    </lineage>
</organism>
<keyword evidence="2" id="KW-1185">Reference proteome</keyword>
<proteinExistence type="predicted"/>
<gene>
    <name evidence="1" type="ORF">NDU88_004787</name>
</gene>
<evidence type="ECO:0000313" key="2">
    <source>
        <dbReference type="Proteomes" id="UP001066276"/>
    </source>
</evidence>